<name>A0A0W8FWR4_9ZZZZ</name>
<protein>
    <submittedName>
        <fullName evidence="1">Uncharacterized protein</fullName>
    </submittedName>
</protein>
<sequence length="48" mass="5569">MNFIQINSVSLILEEVDEVIDDESILSNGKNYNTIEIFNQYFKENNNG</sequence>
<dbReference type="EMBL" id="LNQE01000728">
    <property type="protein sequence ID" value="KUG25276.1"/>
    <property type="molecule type" value="Genomic_DNA"/>
</dbReference>
<organism evidence="1">
    <name type="scientific">hydrocarbon metagenome</name>
    <dbReference type="NCBI Taxonomy" id="938273"/>
    <lineage>
        <taxon>unclassified sequences</taxon>
        <taxon>metagenomes</taxon>
        <taxon>ecological metagenomes</taxon>
    </lineage>
</organism>
<comment type="caution">
    <text evidence="1">The sequence shown here is derived from an EMBL/GenBank/DDBJ whole genome shotgun (WGS) entry which is preliminary data.</text>
</comment>
<gene>
    <name evidence="1" type="ORF">ASZ90_004904</name>
</gene>
<accession>A0A0W8FWR4</accession>
<reference evidence="1" key="1">
    <citation type="journal article" date="2015" name="Proc. Natl. Acad. Sci. U.S.A.">
        <title>Networks of energetic and metabolic interactions define dynamics in microbial communities.</title>
        <authorList>
            <person name="Embree M."/>
            <person name="Liu J.K."/>
            <person name="Al-Bassam M.M."/>
            <person name="Zengler K."/>
        </authorList>
    </citation>
    <scope>NUCLEOTIDE SEQUENCE</scope>
</reference>
<proteinExistence type="predicted"/>
<dbReference type="AlphaFoldDB" id="A0A0W8FWR4"/>
<evidence type="ECO:0000313" key="1">
    <source>
        <dbReference type="EMBL" id="KUG25276.1"/>
    </source>
</evidence>